<protein>
    <submittedName>
        <fullName evidence="1">Uncharacterized protein</fullName>
    </submittedName>
</protein>
<gene>
    <name evidence="1" type="ORF">DPMN_035747</name>
</gene>
<accession>A0A9D4MB78</accession>
<proteinExistence type="predicted"/>
<dbReference type="Proteomes" id="UP000828390">
    <property type="component" value="Unassembled WGS sequence"/>
</dbReference>
<dbReference type="AlphaFoldDB" id="A0A9D4MB78"/>
<sequence length="284" mass="32235">MVCPVGQVLGSNRICIYPSREWSATFFEIPVKLSLENPIILPQNTSLEEKRLYTSNIKFSVNALEHNSSIQIKDAYVNVVNKMDIVELDYIALFVVVQIVQLDLAKAVPQLLQFFEVKWTAVYGGSTVTLKQTIMDIDVTSAELVTMMAKEEGRTLPKCSSNLALIYKSLVYESLTKAIPISKIYFCRLIEFVEDEVELLFNDSVVYIKNFNAYFCILEFVKSRKADGATIIKVCIEDLPFRPIESSDARINSISQSKPSFWLCFALILIKCLTNRTNLIGRVR</sequence>
<name>A0A9D4MB78_DREPO</name>
<evidence type="ECO:0000313" key="2">
    <source>
        <dbReference type="Proteomes" id="UP000828390"/>
    </source>
</evidence>
<comment type="caution">
    <text evidence="1">The sequence shown here is derived from an EMBL/GenBank/DDBJ whole genome shotgun (WGS) entry which is preliminary data.</text>
</comment>
<evidence type="ECO:0000313" key="1">
    <source>
        <dbReference type="EMBL" id="KAH3872529.1"/>
    </source>
</evidence>
<reference evidence="1" key="2">
    <citation type="submission" date="2020-11" db="EMBL/GenBank/DDBJ databases">
        <authorList>
            <person name="McCartney M.A."/>
            <person name="Auch B."/>
            <person name="Kono T."/>
            <person name="Mallez S."/>
            <person name="Becker A."/>
            <person name="Gohl D.M."/>
            <person name="Silverstein K.A.T."/>
            <person name="Koren S."/>
            <person name="Bechman K.B."/>
            <person name="Herman A."/>
            <person name="Abrahante J.E."/>
            <person name="Garbe J."/>
        </authorList>
    </citation>
    <scope>NUCLEOTIDE SEQUENCE</scope>
    <source>
        <strain evidence="1">Duluth1</strain>
        <tissue evidence="1">Whole animal</tissue>
    </source>
</reference>
<organism evidence="1 2">
    <name type="scientific">Dreissena polymorpha</name>
    <name type="common">Zebra mussel</name>
    <name type="synonym">Mytilus polymorpha</name>
    <dbReference type="NCBI Taxonomy" id="45954"/>
    <lineage>
        <taxon>Eukaryota</taxon>
        <taxon>Metazoa</taxon>
        <taxon>Spiralia</taxon>
        <taxon>Lophotrochozoa</taxon>
        <taxon>Mollusca</taxon>
        <taxon>Bivalvia</taxon>
        <taxon>Autobranchia</taxon>
        <taxon>Heteroconchia</taxon>
        <taxon>Euheterodonta</taxon>
        <taxon>Imparidentia</taxon>
        <taxon>Neoheterodontei</taxon>
        <taxon>Myida</taxon>
        <taxon>Dreissenoidea</taxon>
        <taxon>Dreissenidae</taxon>
        <taxon>Dreissena</taxon>
    </lineage>
</organism>
<reference evidence="1" key="1">
    <citation type="journal article" date="2019" name="bioRxiv">
        <title>The Genome of the Zebra Mussel, Dreissena polymorpha: A Resource for Invasive Species Research.</title>
        <authorList>
            <person name="McCartney M.A."/>
            <person name="Auch B."/>
            <person name="Kono T."/>
            <person name="Mallez S."/>
            <person name="Zhang Y."/>
            <person name="Obille A."/>
            <person name="Becker A."/>
            <person name="Abrahante J.E."/>
            <person name="Garbe J."/>
            <person name="Badalamenti J.P."/>
            <person name="Herman A."/>
            <person name="Mangelson H."/>
            <person name="Liachko I."/>
            <person name="Sullivan S."/>
            <person name="Sone E.D."/>
            <person name="Koren S."/>
            <person name="Silverstein K.A.T."/>
            <person name="Beckman K.B."/>
            <person name="Gohl D.M."/>
        </authorList>
    </citation>
    <scope>NUCLEOTIDE SEQUENCE</scope>
    <source>
        <strain evidence="1">Duluth1</strain>
        <tissue evidence="1">Whole animal</tissue>
    </source>
</reference>
<dbReference type="EMBL" id="JAIWYP010000002">
    <property type="protein sequence ID" value="KAH3872529.1"/>
    <property type="molecule type" value="Genomic_DNA"/>
</dbReference>
<keyword evidence="2" id="KW-1185">Reference proteome</keyword>